<dbReference type="PANTHER" id="PTHR43585:SF2">
    <property type="entry name" value="ATP-GRASP ENZYME FSQD"/>
    <property type="match status" value="1"/>
</dbReference>
<keyword evidence="2 4" id="KW-0547">Nucleotide-binding</keyword>
<keyword evidence="1" id="KW-0436">Ligase</keyword>
<dbReference type="Proteomes" id="UP000186277">
    <property type="component" value="Unassembled WGS sequence"/>
</dbReference>
<dbReference type="PANTHER" id="PTHR43585">
    <property type="entry name" value="FUMIPYRROLE BIOSYNTHESIS PROTEIN C"/>
    <property type="match status" value="1"/>
</dbReference>
<reference evidence="6 7" key="1">
    <citation type="submission" date="2016-09" db="EMBL/GenBank/DDBJ databases">
        <title>Xenorhabdus thuongxuanensis sp. nov. and Xenorhabdus eapokensis sp. nov., isolated from Steinernema species.</title>
        <authorList>
            <person name="Kaempfer P."/>
            <person name="Tobias N.J."/>
            <person name="Phan Ke L."/>
            <person name="Bode H.B."/>
            <person name="Glaeser S.P."/>
        </authorList>
    </citation>
    <scope>NUCLEOTIDE SEQUENCE [LARGE SCALE GENOMIC DNA]</scope>
    <source>
        <strain evidence="6 7">30TX1</strain>
    </source>
</reference>
<gene>
    <name evidence="6" type="ORF">Xentx_02199</name>
</gene>
<keyword evidence="7" id="KW-1185">Reference proteome</keyword>
<organism evidence="6 7">
    <name type="scientific">Xenorhabdus thuongxuanensis</name>
    <dbReference type="NCBI Taxonomy" id="1873484"/>
    <lineage>
        <taxon>Bacteria</taxon>
        <taxon>Pseudomonadati</taxon>
        <taxon>Pseudomonadota</taxon>
        <taxon>Gammaproteobacteria</taxon>
        <taxon>Enterobacterales</taxon>
        <taxon>Morganellaceae</taxon>
        <taxon>Xenorhabdus</taxon>
    </lineage>
</organism>
<sequence length="398" mass="45504">MIILSLNAPTRHNEIPDWAFHSHDIIIFSHKDNIHIISKDIQQKAKAVWLYEYESELFKFIENSGFDFNEIRVFCATESFMDLAAIVRDKYSIFGIKSELSTLFRNKLKMKSKLTNVVRVPTFGKYKHQTFEMISSEVGLPFVLKPVDSAGSEGVYIINTNIDFINSVNCISESLHEYEYEEFIDGTLYHVDMVIQNGLIIFGVSCEYNAPNSHFLTGVPCLSIILPHQDKLHNELYYFSKKVIGALGLDNGVTHMEIFRDNNTHELIFLEVGARPAGGVNVNLFKRKFGIDLVEESLKIELGLKVSDIKPINELYFIAGTFPTLHGKLINIKNPSIESEFELNCFYTIGDKMDTPTSLRSRGADIIVYNNCYNALKKDFSRLCNFHPFIVEQCHNKL</sequence>
<dbReference type="GO" id="GO:0046872">
    <property type="term" value="F:metal ion binding"/>
    <property type="evidence" value="ECO:0007669"/>
    <property type="project" value="InterPro"/>
</dbReference>
<accession>A0A1Q5U172</accession>
<dbReference type="AlphaFoldDB" id="A0A1Q5U172"/>
<dbReference type="PROSITE" id="PS50975">
    <property type="entry name" value="ATP_GRASP"/>
    <property type="match status" value="1"/>
</dbReference>
<evidence type="ECO:0000259" key="5">
    <source>
        <dbReference type="PROSITE" id="PS50975"/>
    </source>
</evidence>
<feature type="domain" description="ATP-grasp" evidence="5">
    <location>
        <begin position="107"/>
        <end position="302"/>
    </location>
</feature>
<keyword evidence="3 4" id="KW-0067">ATP-binding</keyword>
<protein>
    <submittedName>
        <fullName evidence="6">HsvC-like protein</fullName>
    </submittedName>
</protein>
<dbReference type="Gene3D" id="3.30.1490.20">
    <property type="entry name" value="ATP-grasp fold, A domain"/>
    <property type="match status" value="1"/>
</dbReference>
<dbReference type="GO" id="GO:0005524">
    <property type="term" value="F:ATP binding"/>
    <property type="evidence" value="ECO:0007669"/>
    <property type="project" value="UniProtKB-UniRule"/>
</dbReference>
<evidence type="ECO:0000256" key="1">
    <source>
        <dbReference type="ARBA" id="ARBA00022598"/>
    </source>
</evidence>
<evidence type="ECO:0000256" key="4">
    <source>
        <dbReference type="PROSITE-ProRule" id="PRU00409"/>
    </source>
</evidence>
<dbReference type="Gene3D" id="3.40.50.20">
    <property type="match status" value="1"/>
</dbReference>
<dbReference type="Gene3D" id="3.30.470.20">
    <property type="entry name" value="ATP-grasp fold, B domain"/>
    <property type="match status" value="1"/>
</dbReference>
<dbReference type="Pfam" id="PF13535">
    <property type="entry name" value="ATP-grasp_4"/>
    <property type="match status" value="1"/>
</dbReference>
<evidence type="ECO:0000313" key="6">
    <source>
        <dbReference type="EMBL" id="OKP06229.1"/>
    </source>
</evidence>
<name>A0A1Q5U172_9GAMM</name>
<dbReference type="InterPro" id="IPR013815">
    <property type="entry name" value="ATP_grasp_subdomain_1"/>
</dbReference>
<evidence type="ECO:0000256" key="3">
    <source>
        <dbReference type="ARBA" id="ARBA00022840"/>
    </source>
</evidence>
<dbReference type="InterPro" id="IPR052032">
    <property type="entry name" value="ATP-dep_AA_Ligase"/>
</dbReference>
<dbReference type="InterPro" id="IPR011761">
    <property type="entry name" value="ATP-grasp"/>
</dbReference>
<dbReference type="EMBL" id="MKGR01000014">
    <property type="protein sequence ID" value="OKP06229.1"/>
    <property type="molecule type" value="Genomic_DNA"/>
</dbReference>
<dbReference type="RefSeq" id="WP_074020271.1">
    <property type="nucleotide sequence ID" value="NZ_CAWMWP010000037.1"/>
</dbReference>
<proteinExistence type="predicted"/>
<comment type="caution">
    <text evidence="6">The sequence shown here is derived from an EMBL/GenBank/DDBJ whole genome shotgun (WGS) entry which is preliminary data.</text>
</comment>
<evidence type="ECO:0000256" key="2">
    <source>
        <dbReference type="ARBA" id="ARBA00022741"/>
    </source>
</evidence>
<dbReference type="GO" id="GO:0016874">
    <property type="term" value="F:ligase activity"/>
    <property type="evidence" value="ECO:0007669"/>
    <property type="project" value="UniProtKB-KW"/>
</dbReference>
<evidence type="ECO:0000313" key="7">
    <source>
        <dbReference type="Proteomes" id="UP000186277"/>
    </source>
</evidence>
<dbReference type="OrthoDB" id="6951671at2"/>
<dbReference type="SUPFAM" id="SSF56059">
    <property type="entry name" value="Glutathione synthetase ATP-binding domain-like"/>
    <property type="match status" value="1"/>
</dbReference>